<evidence type="ECO:0000259" key="7">
    <source>
        <dbReference type="Pfam" id="PF02687"/>
    </source>
</evidence>
<evidence type="ECO:0000313" key="12">
    <source>
        <dbReference type="Proteomes" id="UP000028294"/>
    </source>
</evidence>
<dbReference type="PANTHER" id="PTHR30572">
    <property type="entry name" value="MEMBRANE COMPONENT OF TRANSPORTER-RELATED"/>
    <property type="match status" value="1"/>
</dbReference>
<evidence type="ECO:0000256" key="2">
    <source>
        <dbReference type="ARBA" id="ARBA00022475"/>
    </source>
</evidence>
<protein>
    <submittedName>
        <fullName evidence="9">ABC transporter permease</fullName>
    </submittedName>
    <submittedName>
        <fullName evidence="10">FtsX-like permease family protein</fullName>
    </submittedName>
</protein>
<dbReference type="InterPro" id="IPR003838">
    <property type="entry name" value="ABC3_permease_C"/>
</dbReference>
<dbReference type="Pfam" id="PF12704">
    <property type="entry name" value="MacB_PCD"/>
    <property type="match status" value="1"/>
</dbReference>
<dbReference type="GO" id="GO:0022857">
    <property type="term" value="F:transmembrane transporter activity"/>
    <property type="evidence" value="ECO:0007669"/>
    <property type="project" value="TreeGrafter"/>
</dbReference>
<evidence type="ECO:0000313" key="9">
    <source>
        <dbReference type="EMBL" id="KFX75902.1"/>
    </source>
</evidence>
<dbReference type="RefSeq" id="WP_005809450.1">
    <property type="nucleotide sequence ID" value="NZ_CABJEQ010000026.1"/>
</dbReference>
<reference evidence="9" key="2">
    <citation type="submission" date="2014-07" db="EMBL/GenBank/DDBJ databases">
        <title>Genetics and epidemiology of antimicrobial resistance in B. fragilis group.</title>
        <authorList>
            <person name="Sydenham T.V."/>
            <person name="Hasman H."/>
            <person name="Kemp M."/>
            <person name="Justesen U.S."/>
        </authorList>
    </citation>
    <scope>NUCLEOTIDE SEQUENCE [LARGE SCALE GENOMIC DNA]</scope>
    <source>
        <strain evidence="9">DCMOUH0018B</strain>
    </source>
</reference>
<feature type="transmembrane region" description="Helical" evidence="6">
    <location>
        <begin position="397"/>
        <end position="420"/>
    </location>
</feature>
<sequence length="434" mass="48874">MIKLYFKQSWALIRQNKLFSSLYVLGTGLAIAMTMIIVIVYYVKIAPIYPETNRSQTMVLTSVAVKNTEQHSMTKSSCSYHMLKEWIYPLKNAEEVTAVLGRMLLGNYVQPEDGGNVIPVMVKQTDPAFFRVFPFEFLGGQAFSQADFESGIHNVVLSESGARRILGDTEAVGRTFSLNFEDYRVVGVVRSGSYMLSDSYADVYMPYTCITGYDRGDKMANMVGPYQVFIKLPGADDAPKLRAEIQELVHKFNHSQPDLEIDLNNQPLPYWQYPLKQMGYSEIDWANVFKIHGWLLLAFLFVPAINLGGMISSRMEQRLSEMGIRKAFGANRSVLLGQVLWENLALTCVGGFIGLLLSWGGLVLGRNWIFGLFNSWPVPIPEGVEVNLSPDMLFSPFVFVLAFGTCVLLNLLSAFCPAWYSLRKNIIYSINEKI</sequence>
<dbReference type="PANTHER" id="PTHR30572:SF18">
    <property type="entry name" value="ABC-TYPE MACROLIDE FAMILY EXPORT SYSTEM PERMEASE COMPONENT 2"/>
    <property type="match status" value="1"/>
</dbReference>
<evidence type="ECO:0000313" key="13">
    <source>
        <dbReference type="Proteomes" id="UP000266644"/>
    </source>
</evidence>
<evidence type="ECO:0000256" key="6">
    <source>
        <dbReference type="SAM" id="Phobius"/>
    </source>
</evidence>
<name>A0A0I9TS07_BACFG</name>
<keyword evidence="3 6" id="KW-0812">Transmembrane</keyword>
<evidence type="ECO:0000259" key="8">
    <source>
        <dbReference type="Pfam" id="PF12704"/>
    </source>
</evidence>
<dbReference type="InterPro" id="IPR050250">
    <property type="entry name" value="Macrolide_Exporter_MacB"/>
</dbReference>
<dbReference type="AlphaFoldDB" id="A0A0I9TS07"/>
<feature type="domain" description="ABC3 transporter permease C-terminal" evidence="7">
    <location>
        <begin position="296"/>
        <end position="426"/>
    </location>
</feature>
<reference evidence="9" key="1">
    <citation type="book" date="2014" name="THE 24TH EUROPEAN CONGRESS OF CLINICAL MICROBIOLOGY AND INFECTIOUS DISEASES" publisher="ECCMID 2014" city="Barcelona, Spain">
        <title>Identification of resistance genes in three multidrug-resistant Bacteroides fragilis isolates by whole genome sequencing.</title>
        <editorList>
            <person name="Unknown"/>
            <person name="A."/>
        </editorList>
        <authorList>
            <person name="Sydenham T.V."/>
            <person name="Hasman H."/>
            <person name="Wang M."/>
            <person name="Soki J."/>
            <person name="Nagy E."/>
            <person name="Justesen U.S."/>
        </authorList>
    </citation>
    <scope>NUCLEOTIDE SEQUENCE</scope>
    <source>
        <strain evidence="9">DCMOUH0018B</strain>
    </source>
</reference>
<comment type="subcellular location">
    <subcellularLocation>
        <location evidence="1">Cell membrane</location>
        <topology evidence="1">Multi-pass membrane protein</topology>
    </subcellularLocation>
</comment>
<accession>A0A0I9TS07</accession>
<dbReference type="EMBL" id="CP036553">
    <property type="protein sequence ID" value="QCQ36512.1"/>
    <property type="molecule type" value="Genomic_DNA"/>
</dbReference>
<dbReference type="Proteomes" id="UP000028294">
    <property type="component" value="Chromosome"/>
</dbReference>
<dbReference type="Proteomes" id="UP000266644">
    <property type="component" value="Unassembled WGS sequence"/>
</dbReference>
<evidence type="ECO:0000313" key="10">
    <source>
        <dbReference type="EMBL" id="QCQ36512.1"/>
    </source>
</evidence>
<keyword evidence="5 6" id="KW-0472">Membrane</keyword>
<keyword evidence="4 6" id="KW-1133">Transmembrane helix</keyword>
<proteinExistence type="predicted"/>
<gene>
    <name evidence="11" type="ORF">DW228_11255</name>
    <name evidence="9" type="ORF">EE52_0203665</name>
    <name evidence="10" type="ORF">IA74_010505</name>
</gene>
<feature type="domain" description="MacB-like periplasmic core" evidence="8">
    <location>
        <begin position="22"/>
        <end position="247"/>
    </location>
</feature>
<evidence type="ECO:0000256" key="1">
    <source>
        <dbReference type="ARBA" id="ARBA00004651"/>
    </source>
</evidence>
<evidence type="ECO:0000256" key="4">
    <source>
        <dbReference type="ARBA" id="ARBA00022989"/>
    </source>
</evidence>
<dbReference type="GO" id="GO:0005886">
    <property type="term" value="C:plasma membrane"/>
    <property type="evidence" value="ECO:0007669"/>
    <property type="project" value="UniProtKB-SubCell"/>
</dbReference>
<feature type="transmembrane region" description="Helical" evidence="6">
    <location>
        <begin position="334"/>
        <end position="359"/>
    </location>
</feature>
<reference evidence="10 12" key="4">
    <citation type="submission" date="2019-03" db="EMBL/GenBank/DDBJ databases">
        <title>Complete genome assembly of MDR B. fragilis.</title>
        <authorList>
            <person name="Sydenham T.V."/>
            <person name="Hasman H."/>
            <person name="Justesen U.S."/>
        </authorList>
    </citation>
    <scope>NUCLEOTIDE SEQUENCE [LARGE SCALE GENOMIC DNA]</scope>
    <source>
        <strain evidence="10 12">DCMOUH0067B</strain>
    </source>
</reference>
<reference evidence="11 13" key="3">
    <citation type="submission" date="2018-08" db="EMBL/GenBank/DDBJ databases">
        <title>A genome reference for cultivated species of the human gut microbiota.</title>
        <authorList>
            <person name="Zou Y."/>
            <person name="Xue W."/>
            <person name="Luo G."/>
        </authorList>
    </citation>
    <scope>NUCLEOTIDE SEQUENCE [LARGE SCALE GENOMIC DNA]</scope>
    <source>
        <strain evidence="11 13">AM18-6</strain>
    </source>
</reference>
<dbReference type="PATRIC" id="fig|817.52.peg.3185"/>
<dbReference type="EMBL" id="QRJE01000016">
    <property type="protein sequence ID" value="RHH11047.1"/>
    <property type="molecule type" value="Genomic_DNA"/>
</dbReference>
<evidence type="ECO:0000313" key="11">
    <source>
        <dbReference type="EMBL" id="RHH11047.1"/>
    </source>
</evidence>
<organism evidence="9">
    <name type="scientific">Bacteroides fragilis</name>
    <dbReference type="NCBI Taxonomy" id="817"/>
    <lineage>
        <taxon>Bacteria</taxon>
        <taxon>Pseudomonadati</taxon>
        <taxon>Bacteroidota</taxon>
        <taxon>Bacteroidia</taxon>
        <taxon>Bacteroidales</taxon>
        <taxon>Bacteroidaceae</taxon>
        <taxon>Bacteroides</taxon>
    </lineage>
</organism>
<evidence type="ECO:0000256" key="3">
    <source>
        <dbReference type="ARBA" id="ARBA00022692"/>
    </source>
</evidence>
<dbReference type="InterPro" id="IPR025857">
    <property type="entry name" value="MacB_PCD"/>
</dbReference>
<feature type="transmembrane region" description="Helical" evidence="6">
    <location>
        <begin position="21"/>
        <end position="43"/>
    </location>
</feature>
<dbReference type="Pfam" id="PF02687">
    <property type="entry name" value="FtsX"/>
    <property type="match status" value="1"/>
</dbReference>
<feature type="transmembrane region" description="Helical" evidence="6">
    <location>
        <begin position="291"/>
        <end position="313"/>
    </location>
</feature>
<evidence type="ECO:0000256" key="5">
    <source>
        <dbReference type="ARBA" id="ARBA00023136"/>
    </source>
</evidence>
<keyword evidence="2" id="KW-1003">Cell membrane</keyword>
<dbReference type="EMBL" id="JMZZ02000041">
    <property type="protein sequence ID" value="KFX75902.1"/>
    <property type="molecule type" value="Genomic_DNA"/>
</dbReference>